<dbReference type="OrthoDB" id="6614320at2759"/>
<comment type="caution">
    <text evidence="1">The sequence shown here is derived from an EMBL/GenBank/DDBJ whole genome shotgun (WGS) entry which is preliminary data.</text>
</comment>
<evidence type="ECO:0000313" key="1">
    <source>
        <dbReference type="EMBL" id="KAF7234414.1"/>
    </source>
</evidence>
<organism evidence="1 2">
    <name type="scientific">Paragonimus skrjabini miyazakii</name>
    <dbReference type="NCBI Taxonomy" id="59628"/>
    <lineage>
        <taxon>Eukaryota</taxon>
        <taxon>Metazoa</taxon>
        <taxon>Spiralia</taxon>
        <taxon>Lophotrochozoa</taxon>
        <taxon>Platyhelminthes</taxon>
        <taxon>Trematoda</taxon>
        <taxon>Digenea</taxon>
        <taxon>Plagiorchiida</taxon>
        <taxon>Troglotremata</taxon>
        <taxon>Troglotrematidae</taxon>
        <taxon>Paragonimus</taxon>
    </lineage>
</organism>
<accession>A0A8S9YPA2</accession>
<sequence>MKRMMTGITRLSNKHKPYLPLPVTSVMQLQEFDRKMLDTKFHSAMADYFRGISAPLKAFLIGQVHEKTEYATTPDSTLNECFKGWLHCARDKRSTQHASASHIEDENIWIVDLDEHNVLDNDAN</sequence>
<dbReference type="AlphaFoldDB" id="A0A8S9YPA2"/>
<name>A0A8S9YPA2_9TREM</name>
<protein>
    <submittedName>
        <fullName evidence="1">Uncharacterized protein</fullName>
    </submittedName>
</protein>
<reference evidence="1" key="1">
    <citation type="submission" date="2019-07" db="EMBL/GenBank/DDBJ databases">
        <title>Annotation for the trematode Paragonimus miyazaki's.</title>
        <authorList>
            <person name="Choi Y.-J."/>
        </authorList>
    </citation>
    <scope>NUCLEOTIDE SEQUENCE</scope>
    <source>
        <strain evidence="1">Japan</strain>
    </source>
</reference>
<dbReference type="Proteomes" id="UP000822476">
    <property type="component" value="Unassembled WGS sequence"/>
</dbReference>
<evidence type="ECO:0000313" key="2">
    <source>
        <dbReference type="Proteomes" id="UP000822476"/>
    </source>
</evidence>
<dbReference type="EMBL" id="JTDE01009775">
    <property type="protein sequence ID" value="KAF7234414.1"/>
    <property type="molecule type" value="Genomic_DNA"/>
</dbReference>
<gene>
    <name evidence="1" type="ORF">EG68_12511</name>
</gene>
<keyword evidence="2" id="KW-1185">Reference proteome</keyword>
<proteinExistence type="predicted"/>